<dbReference type="SUPFAM" id="SSF53335">
    <property type="entry name" value="S-adenosyl-L-methionine-dependent methyltransferases"/>
    <property type="match status" value="1"/>
</dbReference>
<dbReference type="InterPro" id="IPR029063">
    <property type="entry name" value="SAM-dependent_MTases_sf"/>
</dbReference>
<dbReference type="RefSeq" id="WP_083051857.1">
    <property type="nucleotide sequence ID" value="NZ_MWQY01000017.1"/>
</dbReference>
<keyword evidence="2 4" id="KW-0808">Transferase</keyword>
<keyword evidence="5" id="KW-1185">Reference proteome</keyword>
<protein>
    <submittedName>
        <fullName evidence="4">SAM-dependent methyltransferase</fullName>
    </submittedName>
</protein>
<dbReference type="Gene3D" id="3.40.50.150">
    <property type="entry name" value="Vaccinia Virus protein VP39"/>
    <property type="match status" value="1"/>
</dbReference>
<dbReference type="STRING" id="1963862.B4O97_14400"/>
<dbReference type="GO" id="GO:0032259">
    <property type="term" value="P:methylation"/>
    <property type="evidence" value="ECO:0007669"/>
    <property type="project" value="UniProtKB-KW"/>
</dbReference>
<comment type="caution">
    <text evidence="4">The sequence shown here is derived from an EMBL/GenBank/DDBJ whole genome shotgun (WGS) entry which is preliminary data.</text>
</comment>
<evidence type="ECO:0000256" key="1">
    <source>
        <dbReference type="ARBA" id="ARBA00022603"/>
    </source>
</evidence>
<feature type="domain" description="Methyltransferase" evidence="3">
    <location>
        <begin position="46"/>
        <end position="135"/>
    </location>
</feature>
<sequence length="250" mass="28398">MASNWISYNELAWTDDFLADPADYRDEVNGYIEFINSTAVTPVNTVLHLGCGAGGFDVYFKKHYTVSGVDISTGMLDKAKLTNPEIEYIEGDMRTIRLKRLFDCVVIPDSIDYMLTLDDLKQAVQTAALHLNPGGVLLIVCKPEETFHNNNFVYTGEKGETHVTLFENNYINPYVPNTYEITLLYLIRHKGKLSTYMEESKAGLFPKKTWDKVLKDAGFNMEPRSLDGIYDKYLLGEGEYPMTVFIGRKI</sequence>
<evidence type="ECO:0000259" key="3">
    <source>
        <dbReference type="Pfam" id="PF13649"/>
    </source>
</evidence>
<keyword evidence="1 4" id="KW-0489">Methyltransferase</keyword>
<organism evidence="4 5">
    <name type="scientific">Marispirochaeta aestuarii</name>
    <dbReference type="NCBI Taxonomy" id="1963862"/>
    <lineage>
        <taxon>Bacteria</taxon>
        <taxon>Pseudomonadati</taxon>
        <taxon>Spirochaetota</taxon>
        <taxon>Spirochaetia</taxon>
        <taxon>Spirochaetales</taxon>
        <taxon>Spirochaetaceae</taxon>
        <taxon>Marispirochaeta</taxon>
    </lineage>
</organism>
<dbReference type="GO" id="GO:0008168">
    <property type="term" value="F:methyltransferase activity"/>
    <property type="evidence" value="ECO:0007669"/>
    <property type="project" value="UniProtKB-KW"/>
</dbReference>
<dbReference type="Pfam" id="PF13649">
    <property type="entry name" value="Methyltransf_25"/>
    <property type="match status" value="1"/>
</dbReference>
<dbReference type="PANTHER" id="PTHR43861:SF1">
    <property type="entry name" value="TRANS-ACONITATE 2-METHYLTRANSFERASE"/>
    <property type="match status" value="1"/>
</dbReference>
<evidence type="ECO:0000313" key="5">
    <source>
        <dbReference type="Proteomes" id="UP000192343"/>
    </source>
</evidence>
<dbReference type="Proteomes" id="UP000192343">
    <property type="component" value="Unassembled WGS sequence"/>
</dbReference>
<name>A0A1Y1RWI2_9SPIO</name>
<dbReference type="PANTHER" id="PTHR43861">
    <property type="entry name" value="TRANS-ACONITATE 2-METHYLTRANSFERASE-RELATED"/>
    <property type="match status" value="1"/>
</dbReference>
<evidence type="ECO:0000256" key="2">
    <source>
        <dbReference type="ARBA" id="ARBA00022679"/>
    </source>
</evidence>
<evidence type="ECO:0000313" key="4">
    <source>
        <dbReference type="EMBL" id="ORC33851.1"/>
    </source>
</evidence>
<dbReference type="AlphaFoldDB" id="A0A1Y1RWI2"/>
<accession>A0A1Y1RWI2</accession>
<dbReference type="OrthoDB" id="9811589at2"/>
<dbReference type="CDD" id="cd02440">
    <property type="entry name" value="AdoMet_MTases"/>
    <property type="match status" value="1"/>
</dbReference>
<gene>
    <name evidence="4" type="ORF">B4O97_14400</name>
</gene>
<reference evidence="4 5" key="1">
    <citation type="submission" date="2017-03" db="EMBL/GenBank/DDBJ databases">
        <title>Draft Genome sequence of Marispirochaeta sp. strain JC444.</title>
        <authorList>
            <person name="Shivani Y."/>
            <person name="Subhash Y."/>
            <person name="Sasikala C."/>
            <person name="Ramana C."/>
        </authorList>
    </citation>
    <scope>NUCLEOTIDE SEQUENCE [LARGE SCALE GENOMIC DNA]</scope>
    <source>
        <strain evidence="4 5">JC444</strain>
    </source>
</reference>
<proteinExistence type="predicted"/>
<dbReference type="Gene3D" id="2.20.130.10">
    <property type="entry name" value="CAC2371-like domains"/>
    <property type="match status" value="1"/>
</dbReference>
<dbReference type="EMBL" id="MWQY01000017">
    <property type="protein sequence ID" value="ORC33851.1"/>
    <property type="molecule type" value="Genomic_DNA"/>
</dbReference>
<dbReference type="InterPro" id="IPR041698">
    <property type="entry name" value="Methyltransf_25"/>
</dbReference>